<dbReference type="PATRIC" id="fig|1172190.3.peg.914"/>
<dbReference type="GO" id="GO:0043165">
    <property type="term" value="P:Gram-negative-bacterium-type cell outer membrane assembly"/>
    <property type="evidence" value="ECO:0007669"/>
    <property type="project" value="InterPro"/>
</dbReference>
<accession>T0JFQ0</accession>
<dbReference type="Pfam" id="PF04390">
    <property type="entry name" value="LptE"/>
    <property type="match status" value="1"/>
</dbReference>
<dbReference type="GO" id="GO:0019867">
    <property type="term" value="C:outer membrane"/>
    <property type="evidence" value="ECO:0007669"/>
    <property type="project" value="InterPro"/>
</dbReference>
<keyword evidence="2" id="KW-1185">Reference proteome</keyword>
<dbReference type="STRING" id="1172190.M947_04685"/>
<organism evidence="1 2">
    <name type="scientific">Sulfurimonas hongkongensis</name>
    <dbReference type="NCBI Taxonomy" id="1172190"/>
    <lineage>
        <taxon>Bacteria</taxon>
        <taxon>Pseudomonadati</taxon>
        <taxon>Campylobacterota</taxon>
        <taxon>Epsilonproteobacteria</taxon>
        <taxon>Campylobacterales</taxon>
        <taxon>Sulfurimonadaceae</taxon>
        <taxon>Sulfurimonas</taxon>
    </lineage>
</organism>
<protein>
    <recommendedName>
        <fullName evidence="3">Lipoprotein</fullName>
    </recommendedName>
</protein>
<dbReference type="eggNOG" id="ENOG5032NRK">
    <property type="taxonomic scope" value="Bacteria"/>
</dbReference>
<dbReference type="EMBL" id="AUPZ01000005">
    <property type="protein sequence ID" value="EQB39880.1"/>
    <property type="molecule type" value="Genomic_DNA"/>
</dbReference>
<evidence type="ECO:0000313" key="1">
    <source>
        <dbReference type="EMBL" id="EQB39880.1"/>
    </source>
</evidence>
<dbReference type="Proteomes" id="UP000015520">
    <property type="component" value="Unassembled WGS sequence"/>
</dbReference>
<sequence>MRVILSLILVLTISGCGYTPSSKFARTVMGEKISTSIRISAQDPENTVLIKDAVDEAIIEVFHASLRSRDESDTHLDISISNPIYVPIVYDKDGFVIGYKMSLNLNIIRHHSGVSKSYSHSGTYDFAVSPNAVVTDQERFEAIKFSAAKAIESFVAKVSAEGATAQKKSKSKG</sequence>
<dbReference type="RefSeq" id="WP_021287208.1">
    <property type="nucleotide sequence ID" value="NZ_AUPZ01000005.1"/>
</dbReference>
<evidence type="ECO:0008006" key="3">
    <source>
        <dbReference type="Google" id="ProtNLM"/>
    </source>
</evidence>
<dbReference type="InterPro" id="IPR007485">
    <property type="entry name" value="LPS_assembly_LptE"/>
</dbReference>
<dbReference type="AlphaFoldDB" id="T0JFQ0"/>
<gene>
    <name evidence="1" type="ORF">M947_04685</name>
</gene>
<name>T0JFQ0_9BACT</name>
<dbReference type="PROSITE" id="PS51257">
    <property type="entry name" value="PROKAR_LIPOPROTEIN"/>
    <property type="match status" value="1"/>
</dbReference>
<evidence type="ECO:0000313" key="2">
    <source>
        <dbReference type="Proteomes" id="UP000015520"/>
    </source>
</evidence>
<proteinExistence type="predicted"/>
<comment type="caution">
    <text evidence="1">The sequence shown here is derived from an EMBL/GenBank/DDBJ whole genome shotgun (WGS) entry which is preliminary data.</text>
</comment>
<reference evidence="1 2" key="1">
    <citation type="submission" date="2013-07" db="EMBL/GenBank/DDBJ databases">
        <title>Sulfurimonas hongkongensis AST-10 Genome Sequencing.</title>
        <authorList>
            <person name="Cai L."/>
            <person name="Zhang T."/>
        </authorList>
    </citation>
    <scope>NUCLEOTIDE SEQUENCE [LARGE SCALE GENOMIC DNA]</scope>
    <source>
        <strain evidence="1 2">AST-10</strain>
    </source>
</reference>
<dbReference type="OrthoDB" id="5347351at2"/>